<feature type="coiled-coil region" evidence="6">
    <location>
        <begin position="713"/>
        <end position="789"/>
    </location>
</feature>
<dbReference type="RefSeq" id="XP_023388340.1">
    <property type="nucleotide sequence ID" value="XM_023532572.1"/>
</dbReference>
<dbReference type="GO" id="GO:0051661">
    <property type="term" value="P:maintenance of centrosome location"/>
    <property type="evidence" value="ECO:0007669"/>
    <property type="project" value="TreeGrafter"/>
</dbReference>
<feature type="compositionally biased region" description="Polar residues" evidence="7">
    <location>
        <begin position="58"/>
        <end position="86"/>
    </location>
</feature>
<dbReference type="GO" id="GO:1903358">
    <property type="term" value="P:regulation of Golgi organization"/>
    <property type="evidence" value="ECO:0007669"/>
    <property type="project" value="TreeGrafter"/>
</dbReference>
<dbReference type="GO" id="GO:0060307">
    <property type="term" value="P:regulation of ventricular cardiac muscle cell membrane repolarization"/>
    <property type="evidence" value="ECO:0007669"/>
    <property type="project" value="TreeGrafter"/>
</dbReference>
<evidence type="ECO:0000256" key="7">
    <source>
        <dbReference type="SAM" id="MobiDB-lite"/>
    </source>
</evidence>
<dbReference type="GO" id="GO:0034237">
    <property type="term" value="F:protein kinase A regulatory subunit binding"/>
    <property type="evidence" value="ECO:0007669"/>
    <property type="project" value="TreeGrafter"/>
</dbReference>
<dbReference type="Pfam" id="PF10495">
    <property type="entry name" value="PACT_coil_coil"/>
    <property type="match status" value="1"/>
</dbReference>
<keyword evidence="9" id="KW-1185">Reference proteome</keyword>
<feature type="coiled-coil region" evidence="6">
    <location>
        <begin position="821"/>
        <end position="880"/>
    </location>
</feature>
<proteinExistence type="predicted"/>
<accession>A0A6P6CN04</accession>
<evidence type="ECO:0000313" key="9">
    <source>
        <dbReference type="Proteomes" id="UP000515202"/>
    </source>
</evidence>
<reference evidence="10" key="1">
    <citation type="submission" date="2025-08" db="UniProtKB">
        <authorList>
            <consortium name="RefSeq"/>
        </authorList>
    </citation>
    <scope>IDENTIFICATION</scope>
    <source>
        <tissue evidence="10">Kidney</tissue>
    </source>
</reference>
<feature type="coiled-coil region" evidence="6">
    <location>
        <begin position="3530"/>
        <end position="3564"/>
    </location>
</feature>
<feature type="coiled-coil region" evidence="6">
    <location>
        <begin position="1325"/>
        <end position="1377"/>
    </location>
</feature>
<feature type="region of interest" description="Disordered" evidence="7">
    <location>
        <begin position="1786"/>
        <end position="1808"/>
    </location>
</feature>
<feature type="coiled-coil region" evidence="6">
    <location>
        <begin position="1143"/>
        <end position="1170"/>
    </location>
</feature>
<feature type="domain" description="ELK" evidence="8">
    <location>
        <begin position="431"/>
        <end position="452"/>
    </location>
</feature>
<feature type="region of interest" description="Disordered" evidence="7">
    <location>
        <begin position="3709"/>
        <end position="3737"/>
    </location>
</feature>
<feature type="region of interest" description="Disordered" evidence="7">
    <location>
        <begin position="1"/>
        <end position="113"/>
    </location>
</feature>
<evidence type="ECO:0000256" key="3">
    <source>
        <dbReference type="ARBA" id="ARBA00022553"/>
    </source>
</evidence>
<dbReference type="GO" id="GO:0005795">
    <property type="term" value="C:Golgi stack"/>
    <property type="evidence" value="ECO:0007669"/>
    <property type="project" value="TreeGrafter"/>
</dbReference>
<dbReference type="OrthoDB" id="2020852at2759"/>
<feature type="coiled-coil region" evidence="6">
    <location>
        <begin position="2016"/>
        <end position="2159"/>
    </location>
</feature>
<dbReference type="GeneID" id="105295185"/>
<feature type="region of interest" description="Disordered" evidence="7">
    <location>
        <begin position="1682"/>
        <end position="1701"/>
    </location>
</feature>
<feature type="compositionally biased region" description="Polar residues" evidence="7">
    <location>
        <begin position="1794"/>
        <end position="1808"/>
    </location>
</feature>
<dbReference type="GO" id="GO:0097060">
    <property type="term" value="C:synaptic membrane"/>
    <property type="evidence" value="ECO:0007669"/>
    <property type="project" value="TreeGrafter"/>
</dbReference>
<evidence type="ECO:0000256" key="5">
    <source>
        <dbReference type="ARBA" id="ARBA00023212"/>
    </source>
</evidence>
<feature type="coiled-coil region" evidence="6">
    <location>
        <begin position="2692"/>
        <end position="2754"/>
    </location>
</feature>
<evidence type="ECO:0000256" key="2">
    <source>
        <dbReference type="ARBA" id="ARBA00022490"/>
    </source>
</evidence>
<evidence type="ECO:0000259" key="8">
    <source>
        <dbReference type="SMART" id="SM01188"/>
    </source>
</evidence>
<dbReference type="Proteomes" id="UP000515202">
    <property type="component" value="Unplaced"/>
</dbReference>
<keyword evidence="2" id="KW-0963">Cytoplasm</keyword>
<evidence type="ECO:0000256" key="4">
    <source>
        <dbReference type="ARBA" id="ARBA00023054"/>
    </source>
</evidence>
<keyword evidence="5" id="KW-0206">Cytoskeleton</keyword>
<dbReference type="InterPro" id="IPR005539">
    <property type="entry name" value="ELK_dom"/>
</dbReference>
<dbReference type="GO" id="GO:0005801">
    <property type="term" value="C:cis-Golgi network"/>
    <property type="evidence" value="ECO:0007669"/>
    <property type="project" value="TreeGrafter"/>
</dbReference>
<feature type="coiled-coil region" evidence="6">
    <location>
        <begin position="494"/>
        <end position="634"/>
    </location>
</feature>
<dbReference type="KEGG" id="pvp:105295185"/>
<feature type="coiled-coil region" evidence="6">
    <location>
        <begin position="1577"/>
        <end position="1643"/>
    </location>
</feature>
<keyword evidence="3" id="KW-0597">Phosphoprotein</keyword>
<feature type="domain" description="ELK" evidence="8">
    <location>
        <begin position="653"/>
        <end position="674"/>
    </location>
</feature>
<dbReference type="GO" id="GO:0007165">
    <property type="term" value="P:signal transduction"/>
    <property type="evidence" value="ECO:0007669"/>
    <property type="project" value="InterPro"/>
</dbReference>
<feature type="compositionally biased region" description="Basic and acidic residues" evidence="7">
    <location>
        <begin position="1"/>
        <end position="14"/>
    </location>
</feature>
<feature type="coiled-coil region" evidence="6">
    <location>
        <begin position="3126"/>
        <end position="3160"/>
    </location>
</feature>
<feature type="domain" description="ELK" evidence="8">
    <location>
        <begin position="961"/>
        <end position="981"/>
    </location>
</feature>
<dbReference type="GO" id="GO:0005813">
    <property type="term" value="C:centrosome"/>
    <property type="evidence" value="ECO:0007669"/>
    <property type="project" value="UniProtKB-SubCell"/>
</dbReference>
<dbReference type="InterPro" id="IPR019528">
    <property type="entry name" value="PACT_domain"/>
</dbReference>
<dbReference type="PANTHER" id="PTHR44981">
    <property type="entry name" value="PERICENTRIN-LIKE PROTEIN, ISOFORM F"/>
    <property type="match status" value="1"/>
</dbReference>
<feature type="coiled-coil region" evidence="6">
    <location>
        <begin position="1233"/>
        <end position="1267"/>
    </location>
</feature>
<feature type="domain" description="ELK" evidence="8">
    <location>
        <begin position="623"/>
        <end position="644"/>
    </location>
</feature>
<feature type="coiled-coil region" evidence="6">
    <location>
        <begin position="1886"/>
        <end position="1986"/>
    </location>
</feature>
<sequence>MEDEERKKKLEAGKAKLAQFRQRKAQSDGQNPSKKQKKKKKTSSSKHDMSAYHALNIEQLQSDEMSMNSSQREGSVMTPESTSVKTLHSGEVTKHDQVFSVEPESEISTTADDYSSEVNGCSFVVRTGKPTNLLREEEFGVDDSYSEHGARYSQTHLEMMENELVGKQHEIEELNRELEEMRATYGTEGLQQLQEFEAAIKQRDGIITQLTANLQQARREKDETMREFLELTEQSQKLQIQFQHLQASETLRNSTHSSTAADLLQAKQQILTHQQQLEEQDLLLEDYQKKKEDFKMQISFLQEKIRAYEMEQDKKIESSNKEIQAKEAVIKELNTKIIEEEKKTLELLDKVRATDKLMEELQEQVVQKNQEIKNIKLELTNSKQKERQCSEEIKQLMGTVEELQKKNHKDSQFETDVLQRVEQETQRKLEQLRAELDEMYGQQIVQMKQELIRQHMSQIEELKTQHKGEMDNALRSYPNITVNEDQIKLMNMAINELNIKLQDSNSQKEKLKEELRAISGENSALQRQLEDLFEELSFARDQIQRARQTIAEQEGKLNEAHKSLSTVEDLKAEIVSAAESRKELELKHEAEVTNYKIKLEMLEREKNAVLDRMAESLEAELERLRTQLLFSHEEELSKLKEDLEIEHRINIEKLKDNLGTYYKQQIDGLQNEMSQKIETMQFEKDNLITKQNQLILEISKLKDLQQSLVNSKSEEMTLQINELQKEIEILRQEEMEKGTLEQEVQELQLKTELLEKQMKEKEDDLQEKFAQLETENSILKDEKKALEDMLKIYTPVNQEERLLFIDSINSESKDCSWQKEIEILTEENEDLKKQCIQLTKEIEKQRNTFSFAEKNFEVNYQELQEDYACLLKIKNDLEDSKNKQEIEYKSKLKALGEELHHLQKINPTTVKIKSSVFDDDKTFIAEPLEIGEVVEKDTTELMEKLEVTKREKLELSEKLSDLSEQLKQKHSEISNLTEEVKSLKQEKEQVLLRCRELEIIINHTRTENVSVCDVQLSSLKDGVVTVTSRDSGGSVSKINKDFSESEIMEDGKVPFENMAIGKESKQEQLFLDHLPSVTNESLLGTSEPSENDKLQQELSVLKSEQNDLRLQMEAQRICLSLVYSTHVDQVREYMENEKDKALCSLKEELISAQEEKIKELQKIHQLELQNIKTQTGDEVKPLRTLIGKLQKAVSEECFYFTQTFCNVLGEHYTPALICDENAGERESSDVHSTEKEELKLQDYRHRVQDFQENMQTLLNKVTEEYNKLMLLQTGLNKIQGEQTDDVKLESAEQNLPKEKTEYLSTHSQMTNLEDIDVIQKSKLSTLQDIEKIKQLEGQVQELENLISSLHQQLKETEENYRTEIHCLKKKLQALNESTVQPSFSIDSVVITEPDVQKSIHPGSCLKQDIDGAREFSGREFGEQETNMVKLLEKQYQEQLEEEVAKVIVSMSVAFAQQTELSRISGEKEDSTSSKQAHALCQQEKHYLNEMKLPQGQVGFQTFETMDMKLKEEFKPLSKELGEDGKKVLLSNNNNLDDILESKDRELTISEELFCKDKTFIARESIHDEIFVSSMAASRQLMVNEEQLEDMRQELVRQYQEHQQATELLRQAHMCQMERQREDQEQLQEEIKRLNRQLAQRSSIDNENLVSERERVLLEELEALKQLSLAGREKLCCELRHSSTQTQNGNENEGEVDEQTFKEKELDRKLEDVPPDVLTNERYALQKANNRLLKILLEVVKTTAAVEETIGRHVLGLLDRSNKGQSSASLIWRSEAEAPIKSCVHEEHRGVTDESIPSYSGNDMSRNDSSMWSKVTEEGTELSQRLMRSGFAGTEIDPENEELMLNISSRLQAAVEKLLEAISETSTQLEHAKVTQTELMRESFRQKQEVTESLKCQEELRERLHEESRAREQLAVELSKAEGVIDGYADEKTLFERQIQEKADIIDRLEQELLCASNRLQELEAEQQQIQEERELLSRQKEAMKAEAGPAEQQLLQETEKLMKEKLEVQCQADKVRDDLQKQVKALEIDVEEQVSRFIELEQEKTAELMDLRQQNQALEKQLEKMRKFLDEQAIDREHERDVFQQEIQKLEQQLKVVPRFQPINEHQTREVEQLTNHLKEKTDKCSELLLSKEQLQRDIQERNEEIEKLEFRVRELEQALLISTDTFQKVEDRKQFGALEAKAELSLEVQLQAERDAIDRKEKEITNLEEQLEQFREELENKIEEVQQLHMQLEIQKKESTTRLQELEQENKLFKDEMEKLGFATKEFDAISTQGQHVLFGKFAQIMQEKEVEIDRLNEQVTKFQHQLKITTDNKVIEEKNELIRNLETQIECLMSDQEHVKKSREEEIEQLNEVIEKLQHELANIEQKTSVDADSLPEEADSLKHQLDVVIAEKLALEQQVETTNEEMAFTKNILRETNFKMNQLTQELFSLKRERENVEKIQSIPEKNVNMAVDDLSKNKPELEAVHTEDALKPLENLTYLKSFEENNRVSINSLETKVLQLESTVSAKNLELSQCYKQINDIQELAQAETEMFKNKIVNLQNILEEKVAAALVSQVQLEAVKEYTKLCQGRQASSSEPERTNTQNLNQLTENKMESDVPALILRISELESQVVEMQTNLILEKEQVEIAEKNAVEKEKKLLELQKLLEDSEKKQGGKERKRSPQGDFEVPKTTTELIHTQEESGFFGQLEALQAESAATKEELASYKEKAEKLQEELLVKETTVAFLQKDLSKVRNQLTEAEEKLSYLEKEDKTEVQENRRVCILEPLPIKMDKSSASQTDGTLKVNSSNQTPQIRVRNAGIQINLQSECSSEEVTEIINQFTEKIEQMQELHAAEILDMESRHISETETLKREHCVAIQLLTEECGTLKAVLQCLRSKEGSSVPELAHSDAYQTREICSSDSGSDWGQGIYLTQSQGFDLPSEGQGEEGENSTDSFPKKIKGLLRAVHNEGMQVLSLTESPYNDREDHSVQQVSESWLEERRAYLSTISSLKDLITKMQVQREAEVYDSSQSHESFSDWRGELLLALQQVFLKERSVLLAIFQTEGIEYRAAMECLQKADRRSLLSEIQALRAQMDGIKMTLKREQENEQPNQVFLMHTCYCNNINKFLNSTFFYKDLKFSLESQKQRNIQLNQLLEQQKRLLNNSQQEIESQRVLHDAQLSEERGRNLELQVLLESEKVRIQEMSSTLDRERELHAQMQQSSDDGGQPRPSLPSEDLLKELQKQLEEKHSRIVELLSETEKYKLDSLQTRQQMEKDRQVHRKTLQTEQEANTEGQRKMHELQSKVEDLQRQLEEKRQQVYKLDLEGKRLQGIMQEFQKQELEREEKRESRRILYQNLNEPTTWSLTSDRTRNWVLQQKIEGETKESSYPKLIEMNGGGTGHNHELEMIRQNLQHVASKLQHLAQKASSRLPFETADDEDFIWVQENIDGIILQLQKLTGQAGKEPTSASPSMSCGSLTERLLRQNAELTGHISQLTEEKNDLRNLITKLEEQIRWYRQTGAGRDYFSRFSFSGGTNIEAIIASEKEVWDREKLALQKSLKRAEAEVYKLKAELRNEALLQNLSPDSDHTTVKRIYGKYLRAESFRKALIYQKKYLLLLLGGFQECEDATLALLARMGGQPAFTDLEVITNRPKGFTRFRSAVRVSMAISRMKFLVRRWHRVTSSGPININRDGFGLNPGAEKTDLFYHSSGGLELYGEPRHTTYRSRSDLDYPRSPLPFQNRYPGPPADLNPGSLACSQLQNYDPDRALTDYITRLEALQRRLGTVPAGSTHFHGGMRR</sequence>
<evidence type="ECO:0000313" key="10">
    <source>
        <dbReference type="RefSeq" id="XP_023388340.1"/>
    </source>
</evidence>
<organism evidence="9 10">
    <name type="scientific">Pteropus vampyrus</name>
    <name type="common">Large flying fox</name>
    <dbReference type="NCBI Taxonomy" id="132908"/>
    <lineage>
        <taxon>Eukaryota</taxon>
        <taxon>Metazoa</taxon>
        <taxon>Chordata</taxon>
        <taxon>Craniata</taxon>
        <taxon>Vertebrata</taxon>
        <taxon>Euteleostomi</taxon>
        <taxon>Mammalia</taxon>
        <taxon>Eutheria</taxon>
        <taxon>Laurasiatheria</taxon>
        <taxon>Chiroptera</taxon>
        <taxon>Yinpterochiroptera</taxon>
        <taxon>Pteropodoidea</taxon>
        <taxon>Pteropodidae</taxon>
        <taxon>Pteropodinae</taxon>
        <taxon>Pteropus</taxon>
    </lineage>
</organism>
<feature type="compositionally biased region" description="Basic residues" evidence="7">
    <location>
        <begin position="34"/>
        <end position="44"/>
    </location>
</feature>
<feature type="compositionally biased region" description="Basic and acidic residues" evidence="7">
    <location>
        <begin position="2654"/>
        <end position="2666"/>
    </location>
</feature>
<dbReference type="GO" id="GO:0003677">
    <property type="term" value="F:DNA binding"/>
    <property type="evidence" value="ECO:0007669"/>
    <property type="project" value="InterPro"/>
</dbReference>
<feature type="coiled-coil region" evidence="6">
    <location>
        <begin position="157"/>
        <end position="241"/>
    </location>
</feature>
<feature type="region of interest" description="Disordered" evidence="7">
    <location>
        <begin position="2654"/>
        <end position="2674"/>
    </location>
</feature>
<dbReference type="GO" id="GO:0015459">
    <property type="term" value="F:potassium channel regulator activity"/>
    <property type="evidence" value="ECO:0007669"/>
    <property type="project" value="TreeGrafter"/>
</dbReference>
<feature type="coiled-coil region" evidence="6">
    <location>
        <begin position="270"/>
        <end position="465"/>
    </location>
</feature>
<evidence type="ECO:0000256" key="1">
    <source>
        <dbReference type="ARBA" id="ARBA00004300"/>
    </source>
</evidence>
<feature type="region of interest" description="Disordered" evidence="7">
    <location>
        <begin position="3254"/>
        <end position="3281"/>
    </location>
</feature>
<comment type="subcellular location">
    <subcellularLocation>
        <location evidence="1">Cytoplasm</location>
        <location evidence="1">Cytoskeleton</location>
        <location evidence="1">Microtubule organizing center</location>
        <location evidence="1">Centrosome</location>
    </subcellularLocation>
</comment>
<name>A0A6P6CN04_PTEVA</name>
<protein>
    <submittedName>
        <fullName evidence="10">A-kinase anchor protein 9</fullName>
    </submittedName>
</protein>
<dbReference type="PANTHER" id="PTHR44981:SF1">
    <property type="entry name" value="A-KINASE ANCHOR PROTEIN 9"/>
    <property type="match status" value="1"/>
</dbReference>
<keyword evidence="4 6" id="KW-0175">Coiled coil</keyword>
<feature type="coiled-coil region" evidence="6">
    <location>
        <begin position="945"/>
        <end position="1000"/>
    </location>
</feature>
<feature type="region of interest" description="Disordered" evidence="7">
    <location>
        <begin position="2921"/>
        <end position="2940"/>
    </location>
</feature>
<dbReference type="SMART" id="SM01188">
    <property type="entry name" value="ELK"/>
    <property type="match status" value="4"/>
</dbReference>
<feature type="coiled-coil region" evidence="6">
    <location>
        <begin position="3463"/>
        <end position="3504"/>
    </location>
</feature>
<gene>
    <name evidence="10" type="primary">AKAP9</name>
</gene>
<dbReference type="InterPro" id="IPR028745">
    <property type="entry name" value="AKAP9/Pericentrin"/>
</dbReference>
<dbReference type="GO" id="GO:0060090">
    <property type="term" value="F:molecular adaptor activity"/>
    <property type="evidence" value="ECO:0007669"/>
    <property type="project" value="InterPro"/>
</dbReference>
<feature type="coiled-coil region" evidence="6">
    <location>
        <begin position="2184"/>
        <end position="2443"/>
    </location>
</feature>
<dbReference type="CTD" id="10142"/>
<evidence type="ECO:0000256" key="6">
    <source>
        <dbReference type="SAM" id="Coils"/>
    </source>
</evidence>